<evidence type="ECO:0000256" key="4">
    <source>
        <dbReference type="ARBA" id="ARBA00022989"/>
    </source>
</evidence>
<evidence type="ECO:0000256" key="5">
    <source>
        <dbReference type="ARBA" id="ARBA00023136"/>
    </source>
</evidence>
<evidence type="ECO:0000259" key="8">
    <source>
        <dbReference type="Pfam" id="PF00892"/>
    </source>
</evidence>
<dbReference type="Proteomes" id="UP001632038">
    <property type="component" value="Unassembled WGS sequence"/>
</dbReference>
<gene>
    <name evidence="9" type="ORF">CASFOL_026815</name>
</gene>
<keyword evidence="3 6" id="KW-0812">Transmembrane</keyword>
<feature type="domain" description="EamA" evidence="8">
    <location>
        <begin position="51"/>
        <end position="188"/>
    </location>
</feature>
<dbReference type="InterPro" id="IPR030184">
    <property type="entry name" value="WAT1-related"/>
</dbReference>
<keyword evidence="10" id="KW-1185">Reference proteome</keyword>
<evidence type="ECO:0000313" key="9">
    <source>
        <dbReference type="EMBL" id="KAL3629593.1"/>
    </source>
</evidence>
<evidence type="ECO:0000256" key="7">
    <source>
        <dbReference type="SAM" id="MobiDB-lite"/>
    </source>
</evidence>
<dbReference type="AlphaFoldDB" id="A0ABD3CI51"/>
<dbReference type="Pfam" id="PF00892">
    <property type="entry name" value="EamA"/>
    <property type="match status" value="1"/>
</dbReference>
<sequence length="238" mass="26071">MRSMGKIIGTVVCVSGAAGMALFKGPKLLNLEFQTTNSILLGSNGRDTWLIGCLFLIGSSCAWSTWLILQVHVSAFYPDHLSLTAWMCLFAALQSGILTFIVEPNANSWKLNSPLQFFCCFYAGLASAFTYFAQAWCISKRGPLFSAMFNPLLTLIITLLACLFLHEVLYTGSLIGGLAVIIGLYIVLWGKAKDHQDNNEGEKSSHKEKQNDETTLSTQVSECSIDLEEPLLPETSAN</sequence>
<proteinExistence type="inferred from homology"/>
<feature type="transmembrane region" description="Helical" evidence="6">
    <location>
        <begin position="47"/>
        <end position="69"/>
    </location>
</feature>
<comment type="subcellular location">
    <subcellularLocation>
        <location evidence="1 6">Membrane</location>
        <topology evidence="1 6">Multi-pass membrane protein</topology>
    </subcellularLocation>
</comment>
<dbReference type="SUPFAM" id="SSF103481">
    <property type="entry name" value="Multidrug resistance efflux transporter EmrE"/>
    <property type="match status" value="1"/>
</dbReference>
<reference evidence="10" key="1">
    <citation type="journal article" date="2024" name="IScience">
        <title>Strigolactones Initiate the Formation of Haustorium-like Structures in Castilleja.</title>
        <authorList>
            <person name="Buerger M."/>
            <person name="Peterson D."/>
            <person name="Chory J."/>
        </authorList>
    </citation>
    <scope>NUCLEOTIDE SEQUENCE [LARGE SCALE GENOMIC DNA]</scope>
</reference>
<dbReference type="InterPro" id="IPR000620">
    <property type="entry name" value="EamA_dom"/>
</dbReference>
<evidence type="ECO:0000256" key="2">
    <source>
        <dbReference type="ARBA" id="ARBA00007635"/>
    </source>
</evidence>
<feature type="transmembrane region" description="Helical" evidence="6">
    <location>
        <begin position="144"/>
        <end position="166"/>
    </location>
</feature>
<keyword evidence="5 6" id="KW-0472">Membrane</keyword>
<dbReference type="PANTHER" id="PTHR31218">
    <property type="entry name" value="WAT1-RELATED PROTEIN"/>
    <property type="match status" value="1"/>
</dbReference>
<organism evidence="9 10">
    <name type="scientific">Castilleja foliolosa</name>
    <dbReference type="NCBI Taxonomy" id="1961234"/>
    <lineage>
        <taxon>Eukaryota</taxon>
        <taxon>Viridiplantae</taxon>
        <taxon>Streptophyta</taxon>
        <taxon>Embryophyta</taxon>
        <taxon>Tracheophyta</taxon>
        <taxon>Spermatophyta</taxon>
        <taxon>Magnoliopsida</taxon>
        <taxon>eudicotyledons</taxon>
        <taxon>Gunneridae</taxon>
        <taxon>Pentapetalae</taxon>
        <taxon>asterids</taxon>
        <taxon>lamiids</taxon>
        <taxon>Lamiales</taxon>
        <taxon>Orobanchaceae</taxon>
        <taxon>Pedicularideae</taxon>
        <taxon>Castillejinae</taxon>
        <taxon>Castilleja</taxon>
    </lineage>
</organism>
<accession>A0ABD3CI51</accession>
<protein>
    <recommendedName>
        <fullName evidence="6">WAT1-related protein</fullName>
    </recommendedName>
</protein>
<feature type="region of interest" description="Disordered" evidence="7">
    <location>
        <begin position="196"/>
        <end position="238"/>
    </location>
</feature>
<evidence type="ECO:0000256" key="6">
    <source>
        <dbReference type="RuleBase" id="RU363077"/>
    </source>
</evidence>
<feature type="transmembrane region" description="Helical" evidence="6">
    <location>
        <begin position="172"/>
        <end position="190"/>
    </location>
</feature>
<feature type="transmembrane region" description="Helical" evidence="6">
    <location>
        <begin position="114"/>
        <end position="132"/>
    </location>
</feature>
<dbReference type="EMBL" id="JAVIJP010000034">
    <property type="protein sequence ID" value="KAL3629593.1"/>
    <property type="molecule type" value="Genomic_DNA"/>
</dbReference>
<evidence type="ECO:0000256" key="1">
    <source>
        <dbReference type="ARBA" id="ARBA00004141"/>
    </source>
</evidence>
<keyword evidence="4 6" id="KW-1133">Transmembrane helix</keyword>
<comment type="caution">
    <text evidence="9">The sequence shown here is derived from an EMBL/GenBank/DDBJ whole genome shotgun (WGS) entry which is preliminary data.</text>
</comment>
<evidence type="ECO:0000313" key="10">
    <source>
        <dbReference type="Proteomes" id="UP001632038"/>
    </source>
</evidence>
<comment type="similarity">
    <text evidence="2 6">Belongs to the drug/metabolite transporter (DMT) superfamily. Plant drug/metabolite exporter (P-DME) (TC 2.A.7.4) family.</text>
</comment>
<evidence type="ECO:0000256" key="3">
    <source>
        <dbReference type="ARBA" id="ARBA00022692"/>
    </source>
</evidence>
<feature type="compositionally biased region" description="Basic and acidic residues" evidence="7">
    <location>
        <begin position="196"/>
        <end position="212"/>
    </location>
</feature>
<feature type="compositionally biased region" description="Polar residues" evidence="7">
    <location>
        <begin position="213"/>
        <end position="222"/>
    </location>
</feature>
<dbReference type="InterPro" id="IPR037185">
    <property type="entry name" value="EmrE-like"/>
</dbReference>
<name>A0ABD3CI51_9LAMI</name>
<feature type="transmembrane region" description="Helical" evidence="6">
    <location>
        <begin position="81"/>
        <end position="102"/>
    </location>
</feature>
<dbReference type="GO" id="GO:0016020">
    <property type="term" value="C:membrane"/>
    <property type="evidence" value="ECO:0007669"/>
    <property type="project" value="UniProtKB-SubCell"/>
</dbReference>